<feature type="signal peptide" evidence="2">
    <location>
        <begin position="1"/>
        <end position="25"/>
    </location>
</feature>
<dbReference type="AlphaFoldDB" id="A0A8J2L2E7"/>
<reference evidence="3" key="1">
    <citation type="submission" date="2021-06" db="EMBL/GenBank/DDBJ databases">
        <authorList>
            <person name="Hodson N. C."/>
            <person name="Mongue J. A."/>
            <person name="Jaron S. K."/>
        </authorList>
    </citation>
    <scope>NUCLEOTIDE SEQUENCE</scope>
</reference>
<dbReference type="EMBL" id="CAJVCH010539287">
    <property type="protein sequence ID" value="CAG7826291.1"/>
    <property type="molecule type" value="Genomic_DNA"/>
</dbReference>
<feature type="chain" id="PRO_5035297092" evidence="2">
    <location>
        <begin position="26"/>
        <end position="123"/>
    </location>
</feature>
<evidence type="ECO:0000256" key="2">
    <source>
        <dbReference type="SAM" id="SignalP"/>
    </source>
</evidence>
<accession>A0A8J2L2E7</accession>
<evidence type="ECO:0000313" key="3">
    <source>
        <dbReference type="EMBL" id="CAG7826291.1"/>
    </source>
</evidence>
<keyword evidence="1" id="KW-0812">Transmembrane</keyword>
<keyword evidence="1" id="KW-0472">Membrane</keyword>
<feature type="transmembrane region" description="Helical" evidence="1">
    <location>
        <begin position="81"/>
        <end position="100"/>
    </location>
</feature>
<proteinExistence type="predicted"/>
<feature type="non-terminal residue" evidence="3">
    <location>
        <position position="123"/>
    </location>
</feature>
<name>A0A8J2L2E7_9HEXA</name>
<organism evidence="3 4">
    <name type="scientific">Allacma fusca</name>
    <dbReference type="NCBI Taxonomy" id="39272"/>
    <lineage>
        <taxon>Eukaryota</taxon>
        <taxon>Metazoa</taxon>
        <taxon>Ecdysozoa</taxon>
        <taxon>Arthropoda</taxon>
        <taxon>Hexapoda</taxon>
        <taxon>Collembola</taxon>
        <taxon>Symphypleona</taxon>
        <taxon>Sminthuridae</taxon>
        <taxon>Allacma</taxon>
    </lineage>
</organism>
<feature type="non-terminal residue" evidence="3">
    <location>
        <position position="1"/>
    </location>
</feature>
<gene>
    <name evidence="3" type="ORF">AFUS01_LOCUS36351</name>
</gene>
<comment type="caution">
    <text evidence="3">The sequence shown here is derived from an EMBL/GenBank/DDBJ whole genome shotgun (WGS) entry which is preliminary data.</text>
</comment>
<sequence>MKTLISFGLILAIDTFIGRIVTVTSMNNNDTTTLKAETVISNVPTTTLPTVAMEESDNLDLDSSTFSPNNVTPEDIQRTQMIAVVGFSAIVFMAICAWMFSRHYCCFIEKVPIIPGRHSSPQF</sequence>
<dbReference type="Proteomes" id="UP000708208">
    <property type="component" value="Unassembled WGS sequence"/>
</dbReference>
<evidence type="ECO:0000256" key="1">
    <source>
        <dbReference type="SAM" id="Phobius"/>
    </source>
</evidence>
<keyword evidence="1" id="KW-1133">Transmembrane helix</keyword>
<protein>
    <submittedName>
        <fullName evidence="3">Uncharacterized protein</fullName>
    </submittedName>
</protein>
<keyword evidence="2" id="KW-0732">Signal</keyword>
<keyword evidence="4" id="KW-1185">Reference proteome</keyword>
<evidence type="ECO:0000313" key="4">
    <source>
        <dbReference type="Proteomes" id="UP000708208"/>
    </source>
</evidence>